<feature type="transmembrane region" description="Helical" evidence="1">
    <location>
        <begin position="187"/>
        <end position="210"/>
    </location>
</feature>
<organism evidence="3 4">
    <name type="scientific">Atopostipes suicloacalis DSM 15692</name>
    <dbReference type="NCBI Taxonomy" id="1121025"/>
    <lineage>
        <taxon>Bacteria</taxon>
        <taxon>Bacillati</taxon>
        <taxon>Bacillota</taxon>
        <taxon>Bacilli</taxon>
        <taxon>Lactobacillales</taxon>
        <taxon>Carnobacteriaceae</taxon>
        <taxon>Atopostipes</taxon>
    </lineage>
</organism>
<name>A0A1M4ZDJ1_9LACT</name>
<keyword evidence="4" id="KW-1185">Reference proteome</keyword>
<dbReference type="GO" id="GO:0009636">
    <property type="term" value="P:response to toxic substance"/>
    <property type="evidence" value="ECO:0007669"/>
    <property type="project" value="TreeGrafter"/>
</dbReference>
<feature type="transmembrane region" description="Helical" evidence="1">
    <location>
        <begin position="91"/>
        <end position="110"/>
    </location>
</feature>
<dbReference type="PANTHER" id="PTHR37810:SF5">
    <property type="entry name" value="IMMUNITY PROTEIN SDPI"/>
    <property type="match status" value="1"/>
</dbReference>
<keyword evidence="1" id="KW-0472">Membrane</keyword>
<dbReference type="PANTHER" id="PTHR37810">
    <property type="entry name" value="IMMUNITY PROTEIN SDPI"/>
    <property type="match status" value="1"/>
</dbReference>
<dbReference type="InterPro" id="IPR012867">
    <property type="entry name" value="DUF1648"/>
</dbReference>
<dbReference type="RefSeq" id="WP_073298612.1">
    <property type="nucleotide sequence ID" value="NZ_FQUF01000038.1"/>
</dbReference>
<accession>A0A1M4ZDJ1</accession>
<reference evidence="3 4" key="1">
    <citation type="submission" date="2016-11" db="EMBL/GenBank/DDBJ databases">
        <authorList>
            <person name="Jaros S."/>
            <person name="Januszkiewicz K."/>
            <person name="Wedrychowicz H."/>
        </authorList>
    </citation>
    <scope>NUCLEOTIDE SEQUENCE [LARGE SCALE GENOMIC DNA]</scope>
    <source>
        <strain evidence="3 4">DSM 15692</strain>
    </source>
</reference>
<dbReference type="InterPro" id="IPR026272">
    <property type="entry name" value="SdpI"/>
</dbReference>
<feature type="transmembrane region" description="Helical" evidence="1">
    <location>
        <begin position="12"/>
        <end position="31"/>
    </location>
</feature>
<dbReference type="EMBL" id="FQUF01000038">
    <property type="protein sequence ID" value="SHF16129.1"/>
    <property type="molecule type" value="Genomic_DNA"/>
</dbReference>
<dbReference type="Pfam" id="PF07853">
    <property type="entry name" value="DUF1648"/>
    <property type="match status" value="1"/>
</dbReference>
<dbReference type="AlphaFoldDB" id="A0A1M4ZDJ1"/>
<keyword evidence="1" id="KW-0812">Transmembrane</keyword>
<dbReference type="Proteomes" id="UP000184128">
    <property type="component" value="Unassembled WGS sequence"/>
</dbReference>
<evidence type="ECO:0000259" key="2">
    <source>
        <dbReference type="Pfam" id="PF07853"/>
    </source>
</evidence>
<dbReference type="OrthoDB" id="9808690at2"/>
<dbReference type="InterPro" id="IPR025962">
    <property type="entry name" value="SdpI/YhfL"/>
</dbReference>
<dbReference type="Pfam" id="PF13630">
    <property type="entry name" value="SdpI"/>
    <property type="match status" value="1"/>
</dbReference>
<evidence type="ECO:0000313" key="4">
    <source>
        <dbReference type="Proteomes" id="UP000184128"/>
    </source>
</evidence>
<sequence>MKKLFHQYNRKIWIVFLITLIVGIIVFPKLSGKIPLHFNTLGEVDRYGSRWTIFLAPAINFLMILLAEGLRKIDPKSDSYQKFESQYYNMMFFVGLLMGGMQLFTIAYTFGYELNITRIMPIIMGIMFIFLGNIMPKFKHNYFVGIKTSWTLASEKVWYLTHRFTGKVWVLGGIVVLLSTFLPVQAIAWLFIAIIIILVLIPLGASYYFYRKFG</sequence>
<gene>
    <name evidence="3" type="ORF">SAMN02745249_01937</name>
</gene>
<feature type="transmembrane region" description="Helical" evidence="1">
    <location>
        <begin position="116"/>
        <end position="136"/>
    </location>
</feature>
<feature type="transmembrane region" description="Helical" evidence="1">
    <location>
        <begin position="51"/>
        <end position="70"/>
    </location>
</feature>
<evidence type="ECO:0000256" key="1">
    <source>
        <dbReference type="SAM" id="Phobius"/>
    </source>
</evidence>
<feature type="domain" description="DUF1648" evidence="2">
    <location>
        <begin position="14"/>
        <end position="59"/>
    </location>
</feature>
<proteinExistence type="predicted"/>
<evidence type="ECO:0000313" key="3">
    <source>
        <dbReference type="EMBL" id="SHF16129.1"/>
    </source>
</evidence>
<feature type="transmembrane region" description="Helical" evidence="1">
    <location>
        <begin position="157"/>
        <end position="181"/>
    </location>
</feature>
<dbReference type="STRING" id="1121025.SAMN02745249_01937"/>
<dbReference type="PIRSF" id="PIRSF038959">
    <property type="entry name" value="SdpI"/>
    <property type="match status" value="1"/>
</dbReference>
<keyword evidence="1" id="KW-1133">Transmembrane helix</keyword>
<protein>
    <submittedName>
        <fullName evidence="3">Uncharacterized membrane protein</fullName>
    </submittedName>
</protein>